<dbReference type="Pfam" id="PF12152">
    <property type="entry name" value="eIF_4G1"/>
    <property type="match status" value="1"/>
</dbReference>
<dbReference type="SUPFAM" id="SSF48371">
    <property type="entry name" value="ARM repeat"/>
    <property type="match status" value="1"/>
</dbReference>
<name>A0A0C2FGK0_9PEZI</name>
<feature type="compositionally biased region" description="Low complexity" evidence="8">
    <location>
        <begin position="494"/>
        <end position="519"/>
    </location>
</feature>
<feature type="compositionally biased region" description="Low complexity" evidence="8">
    <location>
        <begin position="1637"/>
        <end position="1647"/>
    </location>
</feature>
<evidence type="ECO:0000313" key="11">
    <source>
        <dbReference type="Proteomes" id="UP000031575"/>
    </source>
</evidence>
<feature type="domain" description="MIF4G" evidence="9">
    <location>
        <begin position="1375"/>
        <end position="1614"/>
    </location>
</feature>
<feature type="compositionally biased region" description="Basic and acidic residues" evidence="8">
    <location>
        <begin position="1008"/>
        <end position="1033"/>
    </location>
</feature>
<dbReference type="GO" id="GO:0010494">
    <property type="term" value="C:cytoplasmic stress granule"/>
    <property type="evidence" value="ECO:0007669"/>
    <property type="project" value="UniProtKB-ARBA"/>
</dbReference>
<evidence type="ECO:0000256" key="5">
    <source>
        <dbReference type="ARBA" id="ARBA00022553"/>
    </source>
</evidence>
<feature type="compositionally biased region" description="Basic and acidic residues" evidence="8">
    <location>
        <begin position="867"/>
        <end position="885"/>
    </location>
</feature>
<feature type="compositionally biased region" description="Polar residues" evidence="8">
    <location>
        <begin position="54"/>
        <end position="94"/>
    </location>
</feature>
<dbReference type="InterPro" id="IPR003890">
    <property type="entry name" value="MIF4G-like_typ-3"/>
</dbReference>
<feature type="region of interest" description="Disordered" evidence="8">
    <location>
        <begin position="1080"/>
        <end position="1106"/>
    </location>
</feature>
<keyword evidence="7" id="KW-0648">Protein biosynthesis</keyword>
<dbReference type="InterPro" id="IPR022745">
    <property type="entry name" value="eIF4G1_eIF4E-bd"/>
</dbReference>
<feature type="compositionally biased region" description="Low complexity" evidence="8">
    <location>
        <begin position="909"/>
        <end position="923"/>
    </location>
</feature>
<feature type="region of interest" description="Disordered" evidence="8">
    <location>
        <begin position="1348"/>
        <end position="1370"/>
    </location>
</feature>
<dbReference type="Gene3D" id="1.20.970.30">
    <property type="entry name" value="eIF4G, eIF4E-binding domain"/>
    <property type="match status" value="1"/>
</dbReference>
<dbReference type="Pfam" id="PF02854">
    <property type="entry name" value="MIF4G"/>
    <property type="match status" value="1"/>
</dbReference>
<keyword evidence="6" id="KW-0694">RNA-binding</keyword>
<dbReference type="HOGENOM" id="CLU_003998_0_0_1"/>
<feature type="region of interest" description="Disordered" evidence="8">
    <location>
        <begin position="1625"/>
        <end position="1679"/>
    </location>
</feature>
<accession>A0A0C2FGK0</accession>
<feature type="compositionally biased region" description="Gly residues" evidence="8">
    <location>
        <begin position="286"/>
        <end position="306"/>
    </location>
</feature>
<dbReference type="FunFam" id="1.25.40.180:FF:000020">
    <property type="entry name" value="Eukaryotic translation initiation factor subunit"/>
    <property type="match status" value="1"/>
</dbReference>
<comment type="caution">
    <text evidence="10">The sequence shown here is derived from an EMBL/GenBank/DDBJ whole genome shotgun (WGS) entry which is preliminary data.</text>
</comment>
<feature type="region of interest" description="Disordered" evidence="8">
    <location>
        <begin position="1196"/>
        <end position="1324"/>
    </location>
</feature>
<dbReference type="InterPro" id="IPR016024">
    <property type="entry name" value="ARM-type_fold"/>
</dbReference>
<keyword evidence="4 10" id="KW-0396">Initiation factor</keyword>
<feature type="compositionally biased region" description="Pro residues" evidence="8">
    <location>
        <begin position="813"/>
        <end position="825"/>
    </location>
</feature>
<comment type="similarity">
    <text evidence="2">Belongs to the eukaryotic initiation factor 4G family.</text>
</comment>
<proteinExistence type="inferred from homology"/>
<dbReference type="EMBL" id="AWTV01000008">
    <property type="protein sequence ID" value="KIH90173.1"/>
    <property type="molecule type" value="Genomic_DNA"/>
</dbReference>
<feature type="region of interest" description="Disordered" evidence="8">
    <location>
        <begin position="1"/>
        <end position="340"/>
    </location>
</feature>
<feature type="compositionally biased region" description="Polar residues" evidence="8">
    <location>
        <begin position="1"/>
        <end position="11"/>
    </location>
</feature>
<feature type="compositionally biased region" description="Low complexity" evidence="8">
    <location>
        <begin position="1769"/>
        <end position="1780"/>
    </location>
</feature>
<evidence type="ECO:0000256" key="4">
    <source>
        <dbReference type="ARBA" id="ARBA00022540"/>
    </source>
</evidence>
<feature type="compositionally biased region" description="Low complexity" evidence="8">
    <location>
        <begin position="1351"/>
        <end position="1368"/>
    </location>
</feature>
<dbReference type="GO" id="GO:0003729">
    <property type="term" value="F:mRNA binding"/>
    <property type="evidence" value="ECO:0007669"/>
    <property type="project" value="TreeGrafter"/>
</dbReference>
<keyword evidence="11" id="KW-1185">Reference proteome</keyword>
<dbReference type="RefSeq" id="XP_040618183.1">
    <property type="nucleotide sequence ID" value="XM_040758344.1"/>
</dbReference>
<feature type="region of interest" description="Disordered" evidence="8">
    <location>
        <begin position="652"/>
        <end position="683"/>
    </location>
</feature>
<dbReference type="VEuPathDB" id="FungiDB:SPBR_00023"/>
<evidence type="ECO:0000256" key="8">
    <source>
        <dbReference type="SAM" id="MobiDB-lite"/>
    </source>
</evidence>
<keyword evidence="3" id="KW-0963">Cytoplasm</keyword>
<feature type="compositionally biased region" description="Low complexity" evidence="8">
    <location>
        <begin position="144"/>
        <end position="159"/>
    </location>
</feature>
<feature type="compositionally biased region" description="Polar residues" evidence="8">
    <location>
        <begin position="1203"/>
        <end position="1249"/>
    </location>
</feature>
<dbReference type="SUPFAM" id="SSF101489">
    <property type="entry name" value="Eukaryotic initiation factor 4f subunit eIF4g, eIF4e-binding domain"/>
    <property type="match status" value="1"/>
</dbReference>
<feature type="compositionally biased region" description="Polar residues" evidence="8">
    <location>
        <begin position="175"/>
        <end position="187"/>
    </location>
</feature>
<feature type="region of interest" description="Disordered" evidence="8">
    <location>
        <begin position="404"/>
        <end position="562"/>
    </location>
</feature>
<feature type="compositionally biased region" description="Basic and acidic residues" evidence="8">
    <location>
        <begin position="1625"/>
        <end position="1634"/>
    </location>
</feature>
<feature type="compositionally biased region" description="Basic and acidic residues" evidence="8">
    <location>
        <begin position="924"/>
        <end position="936"/>
    </location>
</feature>
<feature type="compositionally biased region" description="Basic and acidic residues" evidence="8">
    <location>
        <begin position="1054"/>
        <end position="1065"/>
    </location>
</feature>
<feature type="compositionally biased region" description="Polar residues" evidence="8">
    <location>
        <begin position="1692"/>
        <end position="1715"/>
    </location>
</feature>
<feature type="compositionally biased region" description="Basic and acidic residues" evidence="8">
    <location>
        <begin position="847"/>
        <end position="858"/>
    </location>
</feature>
<evidence type="ECO:0000256" key="6">
    <source>
        <dbReference type="ARBA" id="ARBA00022884"/>
    </source>
</evidence>
<dbReference type="Proteomes" id="UP000031575">
    <property type="component" value="Unassembled WGS sequence"/>
</dbReference>
<feature type="region of interest" description="Disordered" evidence="8">
    <location>
        <begin position="704"/>
        <end position="747"/>
    </location>
</feature>
<feature type="compositionally biased region" description="Low complexity" evidence="8">
    <location>
        <begin position="12"/>
        <end position="53"/>
    </location>
</feature>
<gene>
    <name evidence="10" type="ORF">SPBR_00023</name>
</gene>
<evidence type="ECO:0000313" key="10">
    <source>
        <dbReference type="EMBL" id="KIH90173.1"/>
    </source>
</evidence>
<comment type="subcellular location">
    <subcellularLocation>
        <location evidence="1">Cytoplasm</location>
    </subcellularLocation>
</comment>
<feature type="compositionally biased region" description="Polar residues" evidence="8">
    <location>
        <begin position="724"/>
        <end position="747"/>
    </location>
</feature>
<reference evidence="10 11" key="1">
    <citation type="journal article" date="2014" name="BMC Genomics">
        <title>Comparative genomics of the major fungal agents of human and animal Sporotrichosis: Sporothrix schenckii and Sporothrix brasiliensis.</title>
        <authorList>
            <person name="Teixeira M.M."/>
            <person name="de Almeida L.G."/>
            <person name="Kubitschek-Barreira P."/>
            <person name="Alves F.L."/>
            <person name="Kioshima E.S."/>
            <person name="Abadio A.K."/>
            <person name="Fernandes L."/>
            <person name="Derengowski L.S."/>
            <person name="Ferreira K.S."/>
            <person name="Souza R.C."/>
            <person name="Ruiz J.C."/>
            <person name="de Andrade N.C."/>
            <person name="Paes H.C."/>
            <person name="Nicola A.M."/>
            <person name="Albuquerque P."/>
            <person name="Gerber A.L."/>
            <person name="Martins V.P."/>
            <person name="Peconick L.D."/>
            <person name="Neto A.V."/>
            <person name="Chaucanez C.B."/>
            <person name="Silva P.A."/>
            <person name="Cunha O.L."/>
            <person name="de Oliveira F.F."/>
            <person name="dos Santos T.C."/>
            <person name="Barros A.L."/>
            <person name="Soares M.A."/>
            <person name="de Oliveira L.M."/>
            <person name="Marini M.M."/>
            <person name="Villalobos-Duno H."/>
            <person name="Cunha M.M."/>
            <person name="de Hoog S."/>
            <person name="da Silveira J.F."/>
            <person name="Henrissat B."/>
            <person name="Nino-Vega G.A."/>
            <person name="Cisalpino P.S."/>
            <person name="Mora-Montes H.M."/>
            <person name="Almeida S.R."/>
            <person name="Stajich J.E."/>
            <person name="Lopes-Bezerra L.M."/>
            <person name="Vasconcelos A.T."/>
            <person name="Felipe M.S."/>
        </authorList>
    </citation>
    <scope>NUCLEOTIDE SEQUENCE [LARGE SCALE GENOMIC DNA]</scope>
    <source>
        <strain evidence="10 11">5110</strain>
    </source>
</reference>
<feature type="compositionally biased region" description="Basic and acidic residues" evidence="8">
    <location>
        <begin position="461"/>
        <end position="477"/>
    </location>
</feature>
<evidence type="ECO:0000256" key="1">
    <source>
        <dbReference type="ARBA" id="ARBA00004496"/>
    </source>
</evidence>
<feature type="compositionally biased region" description="Low complexity" evidence="8">
    <location>
        <begin position="937"/>
        <end position="953"/>
    </location>
</feature>
<feature type="compositionally biased region" description="Low complexity" evidence="8">
    <location>
        <begin position="652"/>
        <end position="676"/>
    </location>
</feature>
<dbReference type="SMART" id="SM00543">
    <property type="entry name" value="MIF4G"/>
    <property type="match status" value="1"/>
</dbReference>
<feature type="compositionally biased region" description="Polar residues" evidence="8">
    <location>
        <begin position="134"/>
        <end position="143"/>
    </location>
</feature>
<evidence type="ECO:0000259" key="9">
    <source>
        <dbReference type="SMART" id="SM00543"/>
    </source>
</evidence>
<feature type="compositionally biased region" description="Polar residues" evidence="8">
    <location>
        <begin position="1295"/>
        <end position="1312"/>
    </location>
</feature>
<dbReference type="PANTHER" id="PTHR23253">
    <property type="entry name" value="EUKARYOTIC TRANSLATION INITIATION FACTOR 4 GAMMA"/>
    <property type="match status" value="1"/>
</dbReference>
<sequence>MTSPATTQNVPANSNATSSSASYASAAGASGKAAATPVIATGSSSPVVVGSSSIPTNASTSNARPASVSPLNGSAGSSNTPTATNANMSGNAAPSQGAPATANGSSSSNNGKPITPAVPAVLNGSSAAEHARKSSVTISATGPSSFIANGGSSGAGAKAPIPKFGYDESPAIAHSTPSQPIAGSNQRIPSPAQSPIPIPQPSASGGRPPSVISQDGASMKFGSFGGDGDRHLKHGNFSNVPGSNLPVGSPSAHYRRGSTHSVQSDMGNHAGNHPAHGNHNNHGHHGGPGPNRGGFQPGGGRGGRGYNGSTHYNNQAMPFQPGAGPYPRGPSGGGRGGMAPQFQPRGGMHPNFGPNSPQTAAARVSPAIPPAVPNNGTPQMQNAIPVPGGSPYMQMQYANTTGFPPHSNVNTVPFPHHFKSSQQEGGDQQGQNQPTYRGGVYRKKGARGGGFGSERGGFGGGDRRGDRHSGGGGDRHFSYQPRAFDSASKCSDSQKQQQPPQQPPLSLQQHQHQQQQQQQPHKKEHEQQQQLQQEFKKGKPRRYSKRWPDAEQPKESPMEPKYSYRFDAAPFVSALHPAIVTEQQGPVPPHLPPPRRHLAAAAAAAAAAANNSSGGDKSFNSLNSFNGIKRPIVNDLSPASGNYERLLTTKQQNYPPYQQPGPHQQPHLHQQQHGPNGSPYMGYPGYAQVNPYVGNFNQQPGNAYNMPYMGGQQQFNVPGGAPSMSRTSSQAASERPNSSTGQVQTPVSTHAALAVPGAPGSAQKTPGGAAGAQFVKPKKNAIVIKNPQGETLDFNKMAPASPGPNTPAVSRTPPVPVSATPPPQSKPATPAATHTRTESASVGKSAEQLRNEFKEQVRKTAGTPTEADSKAKAAEPAKAEAKKSEPVIVSSTPAVVSTPAPAKAEEKTTTAPVEKAAEAAEAAKAAEVKEPAKEPATEPATEPAKADAAPAAPAEDEDDEMERMIREMEEAEAKREAEAAAYEIKKKERAAEEKKKTDADRAANAAANDEKLREQEREMERLEEERERQRKQNEAAAASGGKVKSVAEVLAEKISDITLSDRKESGAASSTDALTSKLGDLKITDRTGPALSPSSETSAGKRAKPSALNLAPINTKSVEPPQPSAALQSLKTARFLRDPTAIMYPKGIQSPNPALNPAVNKKGNFKYDMGFLLQFKDVFVEKPSLDFDQQVKQLIGEGEGASRSGTRTPAGSNAGRQNSRTNAAAAFTSTGAMGSFNSKPLPPGTTSEQRFAMASGSMPRPVGAMSSFGRPGGFPGPSNMTRTPSSSIGGGMPNSPRQGSRSTRGNSRQAGHNTKAEAQAAKTMPLTQGMELKPISISASGWKPTSIANRAPGAAGAGASAPGATPTTMDPDMVQRKVKAALNKMTPEKFDKISDQILTIALQSKDEEDGRTLRQVIQLTFEKATDEAHWAPMYARFCKCMLDRMSPEIRDVTIKDKKGDVISGGTLFRKYLLNRCQQEFERGWKVDLPQPKEGESKETAMLSDEYYEAAAAKRRGLGLVQFIGELYKLGMLTERIMHECVRKLVDYETTPDEAEIESLSKLLRTVGANLDGTDKGRPMMDAYFVRIKNVIDIPDLPSRLKFMLMDIVDLRNRNWVSAEANKGPKTLEEVRQDAEADAAARALEAARSTSQRGAGGRPGLGRGDSRNFSYNQPIPNQVGMDDLRRLKGSASRIASSSVTTLGPTSMFASRSNSGRRNVPGGSFGRPGDDSGPASRTSTPPTRQDSNTVSHSNAFEALANVDTESPASPPSTAASPALTKSSLDKVSK</sequence>
<dbReference type="GeneID" id="63673265"/>
<feature type="compositionally biased region" description="Low complexity" evidence="8">
    <location>
        <begin position="422"/>
        <end position="433"/>
    </location>
</feature>
<organism evidence="10 11">
    <name type="scientific">Sporothrix brasiliensis 5110</name>
    <dbReference type="NCBI Taxonomy" id="1398154"/>
    <lineage>
        <taxon>Eukaryota</taxon>
        <taxon>Fungi</taxon>
        <taxon>Dikarya</taxon>
        <taxon>Ascomycota</taxon>
        <taxon>Pezizomycotina</taxon>
        <taxon>Sordariomycetes</taxon>
        <taxon>Sordariomycetidae</taxon>
        <taxon>Ophiostomatales</taxon>
        <taxon>Ophiostomataceae</taxon>
        <taxon>Sporothrix</taxon>
    </lineage>
</organism>
<feature type="compositionally biased region" description="Polar residues" evidence="8">
    <location>
        <begin position="832"/>
        <end position="842"/>
    </location>
</feature>
<feature type="region of interest" description="Disordered" evidence="8">
    <location>
        <begin position="1054"/>
        <end position="1073"/>
    </location>
</feature>
<dbReference type="PANTHER" id="PTHR23253:SF9">
    <property type="entry name" value="EUKARYOTIC TRANSLATION INITIATION FACTOR 4 GAMMA 2"/>
    <property type="match status" value="1"/>
</dbReference>
<feature type="compositionally biased region" description="Basic and acidic residues" evidence="8">
    <location>
        <begin position="962"/>
        <end position="1001"/>
    </location>
</feature>
<feature type="compositionally biased region" description="Gly residues" evidence="8">
    <location>
        <begin position="447"/>
        <end position="460"/>
    </location>
</feature>
<feature type="region of interest" description="Disordered" evidence="8">
    <location>
        <begin position="792"/>
        <end position="1045"/>
    </location>
</feature>
<dbReference type="GO" id="GO:0003743">
    <property type="term" value="F:translation initiation factor activity"/>
    <property type="evidence" value="ECO:0007669"/>
    <property type="project" value="UniProtKB-KW"/>
</dbReference>
<dbReference type="Gene3D" id="1.25.40.180">
    <property type="match status" value="1"/>
</dbReference>
<keyword evidence="5" id="KW-0597">Phosphoprotein</keyword>
<dbReference type="InterPro" id="IPR036211">
    <property type="entry name" value="eIF4G_eIF4E-bd_sf"/>
</dbReference>
<evidence type="ECO:0000256" key="7">
    <source>
        <dbReference type="ARBA" id="ARBA00022917"/>
    </source>
</evidence>
<feature type="region of interest" description="Disordered" evidence="8">
    <location>
        <begin position="1691"/>
        <end position="1787"/>
    </location>
</feature>
<feature type="compositionally biased region" description="Low complexity" evidence="8">
    <location>
        <begin position="267"/>
        <end position="278"/>
    </location>
</feature>
<feature type="compositionally biased region" description="Gly residues" evidence="8">
    <location>
        <begin position="1653"/>
        <end position="1662"/>
    </location>
</feature>
<dbReference type="GO" id="GO:0016281">
    <property type="term" value="C:eukaryotic translation initiation factor 4F complex"/>
    <property type="evidence" value="ECO:0007669"/>
    <property type="project" value="TreeGrafter"/>
</dbReference>
<feature type="compositionally biased region" description="Basic and acidic residues" evidence="8">
    <location>
        <begin position="546"/>
        <end position="562"/>
    </location>
</feature>
<evidence type="ECO:0000256" key="2">
    <source>
        <dbReference type="ARBA" id="ARBA00005775"/>
    </source>
</evidence>
<protein>
    <submittedName>
        <fullName evidence="10">Eukaryotic translation initiation factor subunit</fullName>
    </submittedName>
</protein>
<evidence type="ECO:0000256" key="3">
    <source>
        <dbReference type="ARBA" id="ARBA00022490"/>
    </source>
</evidence>
<dbReference type="OrthoDB" id="514777at2759"/>
<feature type="compositionally biased region" description="Polar residues" evidence="8">
    <location>
        <begin position="1733"/>
        <end position="1752"/>
    </location>
</feature>